<dbReference type="FunFam" id="1.10.238.10:FF:000073">
    <property type="entry name" value="calcineurin B-like protein 3"/>
    <property type="match status" value="1"/>
</dbReference>
<evidence type="ECO:0000256" key="4">
    <source>
        <dbReference type="RuleBase" id="RU369080"/>
    </source>
</evidence>
<evidence type="ECO:0000256" key="3">
    <source>
        <dbReference type="ARBA" id="ARBA00023774"/>
    </source>
</evidence>
<dbReference type="Gene3D" id="1.10.238.10">
    <property type="entry name" value="EF-hand"/>
    <property type="match status" value="1"/>
</dbReference>
<dbReference type="FunCoup" id="A0A059CU11">
    <property type="interactions" value="684"/>
</dbReference>
<dbReference type="GO" id="GO:0009705">
    <property type="term" value="C:plant-type vacuole membrane"/>
    <property type="evidence" value="ECO:0007669"/>
    <property type="project" value="EnsemblPlants"/>
</dbReference>
<dbReference type="EMBL" id="KK198755">
    <property type="protein sequence ID" value="KCW81680.1"/>
    <property type="molecule type" value="Genomic_DNA"/>
</dbReference>
<feature type="compositionally biased region" description="Basic and acidic residues" evidence="5">
    <location>
        <begin position="63"/>
        <end position="77"/>
    </location>
</feature>
<comment type="function">
    <text evidence="4">Acts as a calcium sensor. CBL proteins interact with CIPK serine-threonine protein kinases. Binding of a CBL protein to the regulatory NAF domain of a CIPK protein lead to the activation of the kinase in a calcium-dependent manner.</text>
</comment>
<keyword evidence="2 4" id="KW-0106">Calcium</keyword>
<organism evidence="7">
    <name type="scientific">Eucalyptus grandis</name>
    <name type="common">Flooded gum</name>
    <dbReference type="NCBI Taxonomy" id="71139"/>
    <lineage>
        <taxon>Eukaryota</taxon>
        <taxon>Viridiplantae</taxon>
        <taxon>Streptophyta</taxon>
        <taxon>Embryophyta</taxon>
        <taxon>Tracheophyta</taxon>
        <taxon>Spermatophyta</taxon>
        <taxon>Magnoliopsida</taxon>
        <taxon>eudicotyledons</taxon>
        <taxon>Gunneridae</taxon>
        <taxon>Pentapetalae</taxon>
        <taxon>rosids</taxon>
        <taxon>malvids</taxon>
        <taxon>Myrtales</taxon>
        <taxon>Myrtaceae</taxon>
        <taxon>Myrtoideae</taxon>
        <taxon>Eucalypteae</taxon>
        <taxon>Eucalyptus</taxon>
    </lineage>
</organism>
<dbReference type="eggNOG" id="KOG0034">
    <property type="taxonomic scope" value="Eukaryota"/>
</dbReference>
<reference evidence="7" key="1">
    <citation type="submission" date="2013-07" db="EMBL/GenBank/DDBJ databases">
        <title>The genome of Eucalyptus grandis.</title>
        <authorList>
            <person name="Schmutz J."/>
            <person name="Hayes R."/>
            <person name="Myburg A."/>
            <person name="Tuskan G."/>
            <person name="Grattapaglia D."/>
            <person name="Rokhsar D.S."/>
        </authorList>
    </citation>
    <scope>NUCLEOTIDE SEQUENCE</scope>
    <source>
        <tissue evidence="7">Leaf extractions</tissue>
    </source>
</reference>
<dbReference type="GO" id="GO:0042538">
    <property type="term" value="P:hyperosmotic salinity response"/>
    <property type="evidence" value="ECO:0007669"/>
    <property type="project" value="EnsemblPlants"/>
</dbReference>
<dbReference type="InterPro" id="IPR002048">
    <property type="entry name" value="EF_hand_dom"/>
</dbReference>
<dbReference type="EMBL" id="KK198755">
    <property type="protein sequence ID" value="KCW81681.1"/>
    <property type="molecule type" value="Genomic_DNA"/>
</dbReference>
<comment type="similarity">
    <text evidence="3 4">Belongs to the calcineurin regulatory subunit family.</text>
</comment>
<feature type="region of interest" description="Disordered" evidence="5">
    <location>
        <begin position="39"/>
        <end position="78"/>
    </location>
</feature>
<evidence type="ECO:0000256" key="1">
    <source>
        <dbReference type="ARBA" id="ARBA00022737"/>
    </source>
</evidence>
<feature type="domain" description="EF-hand" evidence="6">
    <location>
        <begin position="180"/>
        <end position="215"/>
    </location>
</feature>
<dbReference type="Pfam" id="PF13499">
    <property type="entry name" value="EF-hand_7"/>
    <property type="match status" value="1"/>
</dbReference>
<comment type="subcellular location">
    <subcellularLocation>
        <location evidence="4">Membrane</location>
    </subcellularLocation>
</comment>
<dbReference type="Gramene" id="KCW81682">
    <property type="protein sequence ID" value="KCW81682"/>
    <property type="gene ID" value="EUGRSUZ_C03043"/>
</dbReference>
<dbReference type="SMART" id="SM00054">
    <property type="entry name" value="EFh"/>
    <property type="match status" value="3"/>
</dbReference>
<feature type="domain" description="EF-hand" evidence="6">
    <location>
        <begin position="261"/>
        <end position="296"/>
    </location>
</feature>
<feature type="domain" description="EF-hand" evidence="6">
    <location>
        <begin position="217"/>
        <end position="252"/>
    </location>
</feature>
<dbReference type="AlphaFoldDB" id="A0A059CU11"/>
<evidence type="ECO:0000256" key="2">
    <source>
        <dbReference type="ARBA" id="ARBA00022837"/>
    </source>
</evidence>
<protein>
    <recommendedName>
        <fullName evidence="4">Calcineurin B-like protein</fullName>
    </recommendedName>
</protein>
<dbReference type="CDD" id="cd00051">
    <property type="entry name" value="EFh"/>
    <property type="match status" value="1"/>
</dbReference>
<dbReference type="PANTHER" id="PTHR23056">
    <property type="entry name" value="CALCINEURIN B"/>
    <property type="match status" value="1"/>
</dbReference>
<dbReference type="PROSITE" id="PS00018">
    <property type="entry name" value="EF_HAND_1"/>
    <property type="match status" value="1"/>
</dbReference>
<keyword evidence="4" id="KW-0479">Metal-binding</keyword>
<dbReference type="GO" id="GO:0043266">
    <property type="term" value="P:regulation of potassium ion transport"/>
    <property type="evidence" value="ECO:0007669"/>
    <property type="project" value="EnsemblPlants"/>
</dbReference>
<keyword evidence="4" id="KW-0472">Membrane</keyword>
<evidence type="ECO:0000256" key="5">
    <source>
        <dbReference type="SAM" id="MobiDB-lite"/>
    </source>
</evidence>
<evidence type="ECO:0000313" key="7">
    <source>
        <dbReference type="EMBL" id="KCW81681.1"/>
    </source>
</evidence>
<sequence>MGLVPRDIIGPDLPLLHVLVRLPRGFPRRPFSITSYRRAQQKISLPRPHPTQSLSLSLADGSPRPRMEARRTSRDSSRSSSLTIGERICAAFIPLVSIAEVVALAVGSCCEKRARRDKKGRCYRFGDVNRLASETRFTSNEVEALYELFKKLSSSIIDDGLIHKEELQLALLSTPKGENLFLVFLDRVFDLFDEKKNGVIEFEEFVHALSVFHPYAPVEEKISFAFRLYDLRQTGFIEREEVRQMVLAILMESDMKLSDDLLEAILDRTFADADADKDGKINKEEWKAFVLRNPTLLKNMTLPYLKDITTVFPSFIFNTEVEE</sequence>
<comment type="subunit">
    <text evidence="4">Homodimer. Interacts with CIPK.</text>
</comment>
<dbReference type="EMBL" id="KK198755">
    <property type="protein sequence ID" value="KCW81682.1"/>
    <property type="molecule type" value="Genomic_DNA"/>
</dbReference>
<dbReference type="Gramene" id="KCW81681">
    <property type="protein sequence ID" value="KCW81681"/>
    <property type="gene ID" value="EUGRSUZ_C03043"/>
</dbReference>
<dbReference type="PANTHER" id="PTHR23056:SF26">
    <property type="entry name" value="CALCINEURIN B-LIKE PROTEIN 10"/>
    <property type="match status" value="1"/>
</dbReference>
<gene>
    <name evidence="7" type="ORF">EUGRSUZ_C03043</name>
</gene>
<dbReference type="GO" id="GO:0050801">
    <property type="term" value="P:monoatomic ion homeostasis"/>
    <property type="evidence" value="ECO:0007669"/>
    <property type="project" value="EnsemblPlants"/>
</dbReference>
<dbReference type="Gramene" id="KCW81680">
    <property type="protein sequence ID" value="KCW81680"/>
    <property type="gene ID" value="EUGRSUZ_C03043"/>
</dbReference>
<name>A0A059CU11_EUCGR</name>
<dbReference type="PROSITE" id="PS50222">
    <property type="entry name" value="EF_HAND_2"/>
    <property type="match status" value="3"/>
</dbReference>
<accession>A0A059CU11</accession>
<proteinExistence type="inferred from homology"/>
<dbReference type="OMA" id="HWHINGS"/>
<dbReference type="SUPFAM" id="SSF47473">
    <property type="entry name" value="EF-hand"/>
    <property type="match status" value="1"/>
</dbReference>
<dbReference type="EMBL" id="KK198755">
    <property type="protein sequence ID" value="KCW81683.1"/>
    <property type="molecule type" value="Genomic_DNA"/>
</dbReference>
<dbReference type="Gramene" id="KCW81683">
    <property type="protein sequence ID" value="KCW81683"/>
    <property type="gene ID" value="EUGRSUZ_C03043"/>
</dbReference>
<dbReference type="Pfam" id="PF00036">
    <property type="entry name" value="EF-hand_1"/>
    <property type="match status" value="1"/>
</dbReference>
<dbReference type="GO" id="GO:0005509">
    <property type="term" value="F:calcium ion binding"/>
    <property type="evidence" value="ECO:0007669"/>
    <property type="project" value="UniProtKB-UniRule"/>
</dbReference>
<dbReference type="GO" id="GO:0005886">
    <property type="term" value="C:plasma membrane"/>
    <property type="evidence" value="ECO:0007669"/>
    <property type="project" value="EnsemblPlants"/>
</dbReference>
<dbReference type="InterPro" id="IPR011992">
    <property type="entry name" value="EF-hand-dom_pair"/>
</dbReference>
<dbReference type="GO" id="GO:0019900">
    <property type="term" value="F:kinase binding"/>
    <property type="evidence" value="ECO:0007669"/>
    <property type="project" value="UniProtKB-UniRule"/>
</dbReference>
<evidence type="ECO:0000259" key="6">
    <source>
        <dbReference type="PROSITE" id="PS50222"/>
    </source>
</evidence>
<dbReference type="InterPro" id="IPR045198">
    <property type="entry name" value="CNBL1-10"/>
</dbReference>
<dbReference type="STRING" id="71139.A0A059CU11"/>
<keyword evidence="1 4" id="KW-0677">Repeat</keyword>
<dbReference type="InterPro" id="IPR018247">
    <property type="entry name" value="EF_Hand_1_Ca_BS"/>
</dbReference>
<dbReference type="GO" id="GO:0019722">
    <property type="term" value="P:calcium-mediated signaling"/>
    <property type="evidence" value="ECO:0007669"/>
    <property type="project" value="UniProtKB-UniRule"/>
</dbReference>